<reference evidence="3 4" key="1">
    <citation type="submission" date="2019-07" db="EMBL/GenBank/DDBJ databases">
        <title>Flavobacterium sp. nov., isolated from glacier ice.</title>
        <authorList>
            <person name="Liu Q."/>
            <person name="Xin Y.-H."/>
        </authorList>
    </citation>
    <scope>NUCLEOTIDE SEQUENCE [LARGE SCALE GENOMIC DNA]</scope>
    <source>
        <strain evidence="3 4">ZT4R6</strain>
    </source>
</reference>
<dbReference type="OrthoDB" id="9807770at2"/>
<dbReference type="PANTHER" id="PTHR34477">
    <property type="entry name" value="UPF0213 PROTEIN YHBQ"/>
    <property type="match status" value="1"/>
</dbReference>
<gene>
    <name evidence="3" type="ORF">FMM05_18565</name>
</gene>
<evidence type="ECO:0000256" key="1">
    <source>
        <dbReference type="ARBA" id="ARBA00007435"/>
    </source>
</evidence>
<dbReference type="AlphaFoldDB" id="A0A552UVE6"/>
<dbReference type="SMART" id="SM00465">
    <property type="entry name" value="GIYc"/>
    <property type="match status" value="1"/>
</dbReference>
<dbReference type="PANTHER" id="PTHR34477:SF5">
    <property type="entry name" value="BSL5627 PROTEIN"/>
    <property type="match status" value="1"/>
</dbReference>
<evidence type="ECO:0000313" key="4">
    <source>
        <dbReference type="Proteomes" id="UP000320643"/>
    </source>
</evidence>
<dbReference type="EMBL" id="VJVZ01000014">
    <property type="protein sequence ID" value="TRW22192.1"/>
    <property type="molecule type" value="Genomic_DNA"/>
</dbReference>
<dbReference type="RefSeq" id="WP_143374929.1">
    <property type="nucleotide sequence ID" value="NZ_VJVZ01000014.1"/>
</dbReference>
<sequence>MKPGFIYILTNYTNTTLYVGVTSDIHARIKQHKDKLHPDSFSARYNLNKLVYIESFQMIEDAITREKQLKGGSRIKKVKLIESINPHWNDTYYDLEKYL</sequence>
<evidence type="ECO:0000259" key="2">
    <source>
        <dbReference type="PROSITE" id="PS50164"/>
    </source>
</evidence>
<organism evidence="3 4">
    <name type="scientific">Flavobacterium zepuense</name>
    <dbReference type="NCBI Taxonomy" id="2593302"/>
    <lineage>
        <taxon>Bacteria</taxon>
        <taxon>Pseudomonadati</taxon>
        <taxon>Bacteroidota</taxon>
        <taxon>Flavobacteriia</taxon>
        <taxon>Flavobacteriales</taxon>
        <taxon>Flavobacteriaceae</taxon>
        <taxon>Flavobacterium</taxon>
    </lineage>
</organism>
<protein>
    <submittedName>
        <fullName evidence="3">GIY-YIG nuclease family protein</fullName>
    </submittedName>
</protein>
<comment type="caution">
    <text evidence="3">The sequence shown here is derived from an EMBL/GenBank/DDBJ whole genome shotgun (WGS) entry which is preliminary data.</text>
</comment>
<dbReference type="SUPFAM" id="SSF82771">
    <property type="entry name" value="GIY-YIG endonuclease"/>
    <property type="match status" value="1"/>
</dbReference>
<dbReference type="InterPro" id="IPR035901">
    <property type="entry name" value="GIY-YIG_endonuc_sf"/>
</dbReference>
<name>A0A552UVE6_9FLAO</name>
<dbReference type="InterPro" id="IPR050190">
    <property type="entry name" value="UPF0213_domain"/>
</dbReference>
<feature type="domain" description="GIY-YIG" evidence="2">
    <location>
        <begin position="2"/>
        <end position="79"/>
    </location>
</feature>
<keyword evidence="4" id="KW-1185">Reference proteome</keyword>
<dbReference type="Pfam" id="PF01541">
    <property type="entry name" value="GIY-YIG"/>
    <property type="match status" value="1"/>
</dbReference>
<evidence type="ECO:0000313" key="3">
    <source>
        <dbReference type="EMBL" id="TRW22192.1"/>
    </source>
</evidence>
<accession>A0A552UVE6</accession>
<proteinExistence type="inferred from homology"/>
<dbReference type="CDD" id="cd10448">
    <property type="entry name" value="GIY-YIG_unchar_3"/>
    <property type="match status" value="1"/>
</dbReference>
<dbReference type="Gene3D" id="3.40.1440.10">
    <property type="entry name" value="GIY-YIG endonuclease"/>
    <property type="match status" value="1"/>
</dbReference>
<dbReference type="Proteomes" id="UP000320643">
    <property type="component" value="Unassembled WGS sequence"/>
</dbReference>
<comment type="similarity">
    <text evidence="1">Belongs to the UPF0213 family.</text>
</comment>
<dbReference type="PROSITE" id="PS50164">
    <property type="entry name" value="GIY_YIG"/>
    <property type="match status" value="1"/>
</dbReference>
<dbReference type="InterPro" id="IPR000305">
    <property type="entry name" value="GIY-YIG_endonuc"/>
</dbReference>